<dbReference type="InterPro" id="IPR000524">
    <property type="entry name" value="Tscrpt_reg_HTH_GntR"/>
</dbReference>
<accession>A0A919UNN1</accession>
<dbReference type="Pfam" id="PF00392">
    <property type="entry name" value="GntR"/>
    <property type="match status" value="1"/>
</dbReference>
<dbReference type="PROSITE" id="PS50949">
    <property type="entry name" value="HTH_GNTR"/>
    <property type="match status" value="1"/>
</dbReference>
<dbReference type="Gene3D" id="1.10.10.10">
    <property type="entry name" value="Winged helix-like DNA-binding domain superfamily/Winged helix DNA-binding domain"/>
    <property type="match status" value="1"/>
</dbReference>
<reference evidence="5" key="1">
    <citation type="submission" date="2021-01" db="EMBL/GenBank/DDBJ databases">
        <title>Whole genome shotgun sequence of Acrocarpospora phusangensis NBRC 108782.</title>
        <authorList>
            <person name="Komaki H."/>
            <person name="Tamura T."/>
        </authorList>
    </citation>
    <scope>NUCLEOTIDE SEQUENCE</scope>
    <source>
        <strain evidence="5">NBRC 108782</strain>
    </source>
</reference>
<keyword evidence="2" id="KW-0238">DNA-binding</keyword>
<dbReference type="InterPro" id="IPR036388">
    <property type="entry name" value="WH-like_DNA-bd_sf"/>
</dbReference>
<dbReference type="Proteomes" id="UP000640052">
    <property type="component" value="Unassembled WGS sequence"/>
</dbReference>
<dbReference type="InterPro" id="IPR008920">
    <property type="entry name" value="TF_FadR/GntR_C"/>
</dbReference>
<protein>
    <submittedName>
        <fullName evidence="5">GntR family transcriptional regulator</fullName>
    </submittedName>
</protein>
<dbReference type="AlphaFoldDB" id="A0A919UNN1"/>
<evidence type="ECO:0000313" key="5">
    <source>
        <dbReference type="EMBL" id="GIH24692.1"/>
    </source>
</evidence>
<evidence type="ECO:0000259" key="4">
    <source>
        <dbReference type="PROSITE" id="PS50949"/>
    </source>
</evidence>
<dbReference type="GO" id="GO:0003677">
    <property type="term" value="F:DNA binding"/>
    <property type="evidence" value="ECO:0007669"/>
    <property type="project" value="UniProtKB-KW"/>
</dbReference>
<comment type="caution">
    <text evidence="5">The sequence shown here is derived from an EMBL/GenBank/DDBJ whole genome shotgun (WGS) entry which is preliminary data.</text>
</comment>
<dbReference type="RefSeq" id="WP_204041440.1">
    <property type="nucleotide sequence ID" value="NZ_BOOA01000021.1"/>
</dbReference>
<dbReference type="Gene3D" id="1.20.120.530">
    <property type="entry name" value="GntR ligand-binding domain-like"/>
    <property type="match status" value="1"/>
</dbReference>
<dbReference type="PANTHER" id="PTHR43537">
    <property type="entry name" value="TRANSCRIPTIONAL REGULATOR, GNTR FAMILY"/>
    <property type="match status" value="1"/>
</dbReference>
<dbReference type="InterPro" id="IPR036390">
    <property type="entry name" value="WH_DNA-bd_sf"/>
</dbReference>
<evidence type="ECO:0000313" key="6">
    <source>
        <dbReference type="Proteomes" id="UP000640052"/>
    </source>
</evidence>
<evidence type="ECO:0000256" key="1">
    <source>
        <dbReference type="ARBA" id="ARBA00023015"/>
    </source>
</evidence>
<keyword evidence="3" id="KW-0804">Transcription</keyword>
<dbReference type="PANTHER" id="PTHR43537:SF45">
    <property type="entry name" value="GNTR FAMILY REGULATORY PROTEIN"/>
    <property type="match status" value="1"/>
</dbReference>
<dbReference type="SUPFAM" id="SSF48008">
    <property type="entry name" value="GntR ligand-binding domain-like"/>
    <property type="match status" value="1"/>
</dbReference>
<organism evidence="5 6">
    <name type="scientific">Acrocarpospora phusangensis</name>
    <dbReference type="NCBI Taxonomy" id="1070424"/>
    <lineage>
        <taxon>Bacteria</taxon>
        <taxon>Bacillati</taxon>
        <taxon>Actinomycetota</taxon>
        <taxon>Actinomycetes</taxon>
        <taxon>Streptosporangiales</taxon>
        <taxon>Streptosporangiaceae</taxon>
        <taxon>Acrocarpospora</taxon>
    </lineage>
</organism>
<dbReference type="SUPFAM" id="SSF46785">
    <property type="entry name" value="Winged helix' DNA-binding domain"/>
    <property type="match status" value="1"/>
</dbReference>
<evidence type="ECO:0000256" key="2">
    <source>
        <dbReference type="ARBA" id="ARBA00023125"/>
    </source>
</evidence>
<gene>
    <name evidence="5" type="ORF">Aph01nite_30020</name>
</gene>
<name>A0A919UNN1_9ACTN</name>
<evidence type="ECO:0000256" key="3">
    <source>
        <dbReference type="ARBA" id="ARBA00023163"/>
    </source>
</evidence>
<dbReference type="Pfam" id="PF07729">
    <property type="entry name" value="FCD"/>
    <property type="match status" value="1"/>
</dbReference>
<dbReference type="GO" id="GO:0003700">
    <property type="term" value="F:DNA-binding transcription factor activity"/>
    <property type="evidence" value="ECO:0007669"/>
    <property type="project" value="InterPro"/>
</dbReference>
<dbReference type="SMART" id="SM00895">
    <property type="entry name" value="FCD"/>
    <property type="match status" value="1"/>
</dbReference>
<dbReference type="InterPro" id="IPR011711">
    <property type="entry name" value="GntR_C"/>
</dbReference>
<dbReference type="SMART" id="SM00345">
    <property type="entry name" value="HTH_GNTR"/>
    <property type="match status" value="1"/>
</dbReference>
<feature type="domain" description="HTH gntR-type" evidence="4">
    <location>
        <begin position="20"/>
        <end position="87"/>
    </location>
</feature>
<sequence length="231" mass="25599">MSERGSSDDYEETRPIRVRSSTAEWAAAILRRRVTQGGLLPGSRLVEDELAAELEVSRNTLREAFRLLGHERLLEHKLNRGVYVRVLSPADVADIYRVRRMIEGAAVRRPDKDPVSLAALRDAVADAETAAGKGHWLDVGTADLRYHQIIASLLGSRRVNAMMAQTLAELRLVFHAMDPRALHAPFLPRNRDLLALLESGRDAEAEHLLATYLDEAERLLLAACAAAVTPI</sequence>
<proteinExistence type="predicted"/>
<dbReference type="EMBL" id="BOOA01000021">
    <property type="protein sequence ID" value="GIH24692.1"/>
    <property type="molecule type" value="Genomic_DNA"/>
</dbReference>
<keyword evidence="6" id="KW-1185">Reference proteome</keyword>
<dbReference type="CDD" id="cd07377">
    <property type="entry name" value="WHTH_GntR"/>
    <property type="match status" value="1"/>
</dbReference>
<keyword evidence="1" id="KW-0805">Transcription regulation</keyword>